<evidence type="ECO:0000313" key="3">
    <source>
        <dbReference type="Proteomes" id="UP000190286"/>
    </source>
</evidence>
<reference evidence="2 3" key="1">
    <citation type="submission" date="2017-02" db="EMBL/GenBank/DDBJ databases">
        <authorList>
            <person name="Peterson S.W."/>
        </authorList>
    </citation>
    <scope>NUCLEOTIDE SEQUENCE [LARGE SCALE GENOMIC DNA]</scope>
    <source>
        <strain evidence="2 3">ATCC 27749</strain>
    </source>
</reference>
<feature type="transmembrane region" description="Helical" evidence="1">
    <location>
        <begin position="32"/>
        <end position="49"/>
    </location>
</feature>
<dbReference type="EMBL" id="FUYF01000003">
    <property type="protein sequence ID" value="SKA78486.1"/>
    <property type="molecule type" value="Genomic_DNA"/>
</dbReference>
<name>A0A1T4WMB9_9FIRM</name>
<dbReference type="InterPro" id="IPR010001">
    <property type="entry name" value="BofA"/>
</dbReference>
<keyword evidence="1" id="KW-0472">Membrane</keyword>
<keyword evidence="3" id="KW-1185">Reference proteome</keyword>
<dbReference type="STRING" id="745368.SAMN02745178_00790"/>
<sequence length="84" mass="8714">MTEYWPCLLAAVCAIAVLRCAARQRHGMRSLLAGAVCGLGALALLGLLEPVTGIALPLNRFTAFCAGVLGLPGVTALLILRLLL</sequence>
<accession>A0A1T4WMB9</accession>
<evidence type="ECO:0000256" key="1">
    <source>
        <dbReference type="SAM" id="Phobius"/>
    </source>
</evidence>
<dbReference type="GeneID" id="93337275"/>
<evidence type="ECO:0000313" key="2">
    <source>
        <dbReference type="EMBL" id="SKA78486.1"/>
    </source>
</evidence>
<protein>
    <submittedName>
        <fullName evidence="2">Pro-sigmaK processing inhibitor BofA</fullName>
    </submittedName>
</protein>
<keyword evidence="1" id="KW-1133">Transmembrane helix</keyword>
<gene>
    <name evidence="2" type="ORF">SAMN02745178_00790</name>
</gene>
<organism evidence="2 3">
    <name type="scientific">Gemmiger formicilis</name>
    <dbReference type="NCBI Taxonomy" id="745368"/>
    <lineage>
        <taxon>Bacteria</taxon>
        <taxon>Bacillati</taxon>
        <taxon>Bacillota</taxon>
        <taxon>Clostridia</taxon>
        <taxon>Eubacteriales</taxon>
        <taxon>Gemmiger</taxon>
    </lineage>
</organism>
<dbReference type="Pfam" id="PF07441">
    <property type="entry name" value="BofA"/>
    <property type="match status" value="1"/>
</dbReference>
<proteinExistence type="predicted"/>
<dbReference type="Proteomes" id="UP000190286">
    <property type="component" value="Unassembled WGS sequence"/>
</dbReference>
<dbReference type="AlphaFoldDB" id="A0A1T4WMB9"/>
<dbReference type="OrthoDB" id="2692225at2"/>
<keyword evidence="1" id="KW-0812">Transmembrane</keyword>
<feature type="transmembrane region" description="Helical" evidence="1">
    <location>
        <begin position="61"/>
        <end position="83"/>
    </location>
</feature>
<dbReference type="RefSeq" id="WP_078783789.1">
    <property type="nucleotide sequence ID" value="NZ_CABIYV010000004.1"/>
</dbReference>